<dbReference type="EMBL" id="CP002085">
    <property type="protein sequence ID" value="ADK83428.1"/>
    <property type="molecule type" value="Genomic_DNA"/>
</dbReference>
<evidence type="ECO:0000256" key="6">
    <source>
        <dbReference type="ARBA" id="ARBA00022691"/>
    </source>
</evidence>
<comment type="function">
    <text evidence="7">Catalyzes the methyl esterification of L-isoaspartyl residues in peptides and proteins that result from spontaneous decomposition of normal L-aspartyl and L-asparaginyl residues. It plays a role in the repair and/or degradation of damaged proteins.</text>
</comment>
<sequence>MAQLNDFPVQRRRMVEEQIARRGVGDPKLLAAMGEIPRHLFVPEALWGQAYADHPVAIGEGQTISQPFIVAIMTDALGLTGREKVLEIGTGSGYQTAILARLADWVYSVERILALSRRAQATLEKIKAFNVNLVVGDGTLGLPAHAPYDAILVTAGGPKLPQTLIDQLADGGRLVMPVGDRLHQTLTRLTKRGPRLVTEDLGGCRFVDLVGKHGWITHGRD</sequence>
<dbReference type="GO" id="GO:0004719">
    <property type="term" value="F:protein-L-isoaspartate (D-aspartate) O-methyltransferase activity"/>
    <property type="evidence" value="ECO:0007669"/>
    <property type="project" value="UniProtKB-UniRule"/>
</dbReference>
<comment type="catalytic activity">
    <reaction evidence="7">
        <text>[protein]-L-isoaspartate + S-adenosyl-L-methionine = [protein]-L-isoaspartate alpha-methyl ester + S-adenosyl-L-homocysteine</text>
        <dbReference type="Rhea" id="RHEA:12705"/>
        <dbReference type="Rhea" id="RHEA-COMP:12143"/>
        <dbReference type="Rhea" id="RHEA-COMP:12144"/>
        <dbReference type="ChEBI" id="CHEBI:57856"/>
        <dbReference type="ChEBI" id="CHEBI:59789"/>
        <dbReference type="ChEBI" id="CHEBI:90596"/>
        <dbReference type="ChEBI" id="CHEBI:90598"/>
        <dbReference type="EC" id="2.1.1.77"/>
    </reaction>
</comment>
<organism evidence="8 9">
    <name type="scientific">Desulfarculus baarsii (strain ATCC 33931 / DSM 2075 / LMG 7858 / VKM B-1802 / 2st14)</name>
    <dbReference type="NCBI Taxonomy" id="644282"/>
    <lineage>
        <taxon>Bacteria</taxon>
        <taxon>Pseudomonadati</taxon>
        <taxon>Thermodesulfobacteriota</taxon>
        <taxon>Desulfarculia</taxon>
        <taxon>Desulfarculales</taxon>
        <taxon>Desulfarculaceae</taxon>
        <taxon>Desulfarculus</taxon>
    </lineage>
</organism>
<comment type="subcellular location">
    <subcellularLocation>
        <location evidence="1 7">Cytoplasm</location>
    </subcellularLocation>
</comment>
<comment type="similarity">
    <text evidence="2 7">Belongs to the methyltransferase superfamily. L-isoaspartyl/D-aspartyl protein methyltransferase family.</text>
</comment>
<keyword evidence="6 7" id="KW-0949">S-adenosyl-L-methionine</keyword>
<evidence type="ECO:0000256" key="4">
    <source>
        <dbReference type="ARBA" id="ARBA00022603"/>
    </source>
</evidence>
<proteinExistence type="inferred from homology"/>
<dbReference type="InterPro" id="IPR029063">
    <property type="entry name" value="SAM-dependent_MTases_sf"/>
</dbReference>
<evidence type="ECO:0000313" key="8">
    <source>
        <dbReference type="EMBL" id="ADK83428.1"/>
    </source>
</evidence>
<protein>
    <recommendedName>
        <fullName evidence="7">Protein-L-isoaspartate O-methyltransferase</fullName>
        <ecNumber evidence="7">2.1.1.77</ecNumber>
    </recommendedName>
    <alternativeName>
        <fullName evidence="7">L-isoaspartyl protein carboxyl methyltransferase</fullName>
    </alternativeName>
    <alternativeName>
        <fullName evidence="7">Protein L-isoaspartyl methyltransferase</fullName>
    </alternativeName>
    <alternativeName>
        <fullName evidence="7">Protein-beta-aspartate methyltransferase</fullName>
        <shortName evidence="7">PIMT</shortName>
    </alternativeName>
</protein>
<dbReference type="Gene3D" id="3.40.50.150">
    <property type="entry name" value="Vaccinia Virus protein VP39"/>
    <property type="match status" value="1"/>
</dbReference>
<dbReference type="GO" id="GO:0030091">
    <property type="term" value="P:protein repair"/>
    <property type="evidence" value="ECO:0007669"/>
    <property type="project" value="UniProtKB-UniRule"/>
</dbReference>
<dbReference type="Proteomes" id="UP000009047">
    <property type="component" value="Chromosome"/>
</dbReference>
<dbReference type="Pfam" id="PF01135">
    <property type="entry name" value="PCMT"/>
    <property type="match status" value="1"/>
</dbReference>
<dbReference type="KEGG" id="dbr:Deba_0049"/>
<evidence type="ECO:0000256" key="5">
    <source>
        <dbReference type="ARBA" id="ARBA00022679"/>
    </source>
</evidence>
<keyword evidence="4 7" id="KW-0489">Methyltransferase</keyword>
<dbReference type="CDD" id="cd02440">
    <property type="entry name" value="AdoMet_MTases"/>
    <property type="match status" value="1"/>
</dbReference>
<dbReference type="EC" id="2.1.1.77" evidence="7"/>
<dbReference type="InterPro" id="IPR000682">
    <property type="entry name" value="PCMT"/>
</dbReference>
<dbReference type="HAMAP" id="MF_00090">
    <property type="entry name" value="PIMT"/>
    <property type="match status" value="1"/>
</dbReference>
<dbReference type="FunFam" id="3.40.50.150:FF:000010">
    <property type="entry name" value="Protein-L-isoaspartate O-methyltransferase"/>
    <property type="match status" value="1"/>
</dbReference>
<keyword evidence="3 7" id="KW-0963">Cytoplasm</keyword>
<dbReference type="eggNOG" id="COG2518">
    <property type="taxonomic scope" value="Bacteria"/>
</dbReference>
<dbReference type="AlphaFoldDB" id="E1QDA9"/>
<dbReference type="NCBIfam" id="TIGR00080">
    <property type="entry name" value="pimt"/>
    <property type="match status" value="1"/>
</dbReference>
<gene>
    <name evidence="7" type="primary">pcm</name>
    <name evidence="8" type="ordered locus">Deba_0049</name>
</gene>
<reference evidence="8 9" key="1">
    <citation type="journal article" date="2010" name="Stand. Genomic Sci.">
        <title>Complete genome sequence of Desulfarculus baarsii type strain (2st14).</title>
        <authorList>
            <person name="Sun H."/>
            <person name="Spring S."/>
            <person name="Lapidus A."/>
            <person name="Davenport K."/>
            <person name="Del Rio T.G."/>
            <person name="Tice H."/>
            <person name="Nolan M."/>
            <person name="Copeland A."/>
            <person name="Cheng J.F."/>
            <person name="Lucas S."/>
            <person name="Tapia R."/>
            <person name="Goodwin L."/>
            <person name="Pitluck S."/>
            <person name="Ivanova N."/>
            <person name="Pagani I."/>
            <person name="Mavromatis K."/>
            <person name="Ovchinnikova G."/>
            <person name="Pati A."/>
            <person name="Chen A."/>
            <person name="Palaniappan K."/>
            <person name="Hauser L."/>
            <person name="Chang Y.J."/>
            <person name="Jeffries C.D."/>
            <person name="Detter J.C."/>
            <person name="Han C."/>
            <person name="Rohde M."/>
            <person name="Brambilla E."/>
            <person name="Goker M."/>
            <person name="Woyke T."/>
            <person name="Bristow J."/>
            <person name="Eisen J.A."/>
            <person name="Markowitz V."/>
            <person name="Hugenholtz P."/>
            <person name="Kyrpides N.C."/>
            <person name="Klenk H.P."/>
            <person name="Land M."/>
        </authorList>
    </citation>
    <scope>NUCLEOTIDE SEQUENCE [LARGE SCALE GENOMIC DNA]</scope>
    <source>
        <strain evidence="9">ATCC 33931 / DSM 2075 / LMG 7858 / VKM B-1802 / 2st14</strain>
    </source>
</reference>
<feature type="active site" evidence="7">
    <location>
        <position position="65"/>
    </location>
</feature>
<evidence type="ECO:0000256" key="3">
    <source>
        <dbReference type="ARBA" id="ARBA00022490"/>
    </source>
</evidence>
<evidence type="ECO:0000256" key="2">
    <source>
        <dbReference type="ARBA" id="ARBA00005369"/>
    </source>
</evidence>
<dbReference type="PANTHER" id="PTHR11579:SF0">
    <property type="entry name" value="PROTEIN-L-ISOASPARTATE(D-ASPARTATE) O-METHYLTRANSFERASE"/>
    <property type="match status" value="1"/>
</dbReference>
<keyword evidence="5 7" id="KW-0808">Transferase</keyword>
<keyword evidence="9" id="KW-1185">Reference proteome</keyword>
<dbReference type="SUPFAM" id="SSF53335">
    <property type="entry name" value="S-adenosyl-L-methionine-dependent methyltransferases"/>
    <property type="match status" value="1"/>
</dbReference>
<dbReference type="PANTHER" id="PTHR11579">
    <property type="entry name" value="PROTEIN-L-ISOASPARTATE O-METHYLTRANSFERASE"/>
    <property type="match status" value="1"/>
</dbReference>
<dbReference type="NCBIfam" id="NF001453">
    <property type="entry name" value="PRK00312.1"/>
    <property type="match status" value="1"/>
</dbReference>
<dbReference type="GO" id="GO:0032259">
    <property type="term" value="P:methylation"/>
    <property type="evidence" value="ECO:0007669"/>
    <property type="project" value="UniProtKB-KW"/>
</dbReference>
<evidence type="ECO:0000256" key="7">
    <source>
        <dbReference type="HAMAP-Rule" id="MF_00090"/>
    </source>
</evidence>
<evidence type="ECO:0000256" key="1">
    <source>
        <dbReference type="ARBA" id="ARBA00004496"/>
    </source>
</evidence>
<accession>E1QDA9</accession>
<dbReference type="STRING" id="644282.Deba_0049"/>
<dbReference type="GO" id="GO:0005737">
    <property type="term" value="C:cytoplasm"/>
    <property type="evidence" value="ECO:0007669"/>
    <property type="project" value="UniProtKB-SubCell"/>
</dbReference>
<name>E1QDA9_DESB2</name>
<dbReference type="PROSITE" id="PS01279">
    <property type="entry name" value="PCMT"/>
    <property type="match status" value="1"/>
</dbReference>
<evidence type="ECO:0000313" key="9">
    <source>
        <dbReference type="Proteomes" id="UP000009047"/>
    </source>
</evidence>
<dbReference type="HOGENOM" id="CLU_055432_2_0_7"/>